<reference evidence="1 2" key="1">
    <citation type="journal article" date="2016" name="Mol. Biol. Evol.">
        <title>Comparative Genomics of Early-Diverging Mushroom-Forming Fungi Provides Insights into the Origins of Lignocellulose Decay Capabilities.</title>
        <authorList>
            <person name="Nagy L.G."/>
            <person name="Riley R."/>
            <person name="Tritt A."/>
            <person name="Adam C."/>
            <person name="Daum C."/>
            <person name="Floudas D."/>
            <person name="Sun H."/>
            <person name="Yadav J.S."/>
            <person name="Pangilinan J."/>
            <person name="Larsson K.H."/>
            <person name="Matsuura K."/>
            <person name="Barry K."/>
            <person name="Labutti K."/>
            <person name="Kuo R."/>
            <person name="Ohm R.A."/>
            <person name="Bhattacharya S.S."/>
            <person name="Shirouzu T."/>
            <person name="Yoshinaga Y."/>
            <person name="Martin F.M."/>
            <person name="Grigoriev I.V."/>
            <person name="Hibbett D.S."/>
        </authorList>
    </citation>
    <scope>NUCLEOTIDE SEQUENCE [LARGE SCALE GENOMIC DNA]</scope>
    <source>
        <strain evidence="1 2">HHB9708</strain>
    </source>
</reference>
<dbReference type="EMBL" id="KV419402">
    <property type="protein sequence ID" value="KZS95118.1"/>
    <property type="molecule type" value="Genomic_DNA"/>
</dbReference>
<protein>
    <submittedName>
        <fullName evidence="1">Uncharacterized protein</fullName>
    </submittedName>
</protein>
<sequence>MYNSSRVCSLSVHVALVWRTVGNPFAFFSFNDATSRNFGDIPTVDSCISRNLATREGTGGVKLGESVFVVVKKSWDLAEDLEIRCLQTDAKPLFTSIRSTPVIFDHHSGAFVPTPTSI</sequence>
<evidence type="ECO:0000313" key="1">
    <source>
        <dbReference type="EMBL" id="KZS95118.1"/>
    </source>
</evidence>
<organism evidence="1 2">
    <name type="scientific">Sistotremastrum niveocremeum HHB9708</name>
    <dbReference type="NCBI Taxonomy" id="1314777"/>
    <lineage>
        <taxon>Eukaryota</taxon>
        <taxon>Fungi</taxon>
        <taxon>Dikarya</taxon>
        <taxon>Basidiomycota</taxon>
        <taxon>Agaricomycotina</taxon>
        <taxon>Agaricomycetes</taxon>
        <taxon>Sistotremastrales</taxon>
        <taxon>Sistotremastraceae</taxon>
        <taxon>Sertulicium</taxon>
        <taxon>Sertulicium niveocremeum</taxon>
    </lineage>
</organism>
<dbReference type="AlphaFoldDB" id="A0A164WK48"/>
<evidence type="ECO:0000313" key="2">
    <source>
        <dbReference type="Proteomes" id="UP000076722"/>
    </source>
</evidence>
<proteinExistence type="predicted"/>
<dbReference type="Proteomes" id="UP000076722">
    <property type="component" value="Unassembled WGS sequence"/>
</dbReference>
<accession>A0A164WK48</accession>
<gene>
    <name evidence="1" type="ORF">SISNIDRAFT_464776</name>
</gene>
<name>A0A164WK48_9AGAM</name>
<keyword evidence="2" id="KW-1185">Reference proteome</keyword>